<dbReference type="InterPro" id="IPR038765">
    <property type="entry name" value="Papain-like_cys_pep_sf"/>
</dbReference>
<dbReference type="RefSeq" id="WP_378246857.1">
    <property type="nucleotide sequence ID" value="NZ_JBHSKF010000004.1"/>
</dbReference>
<keyword evidence="4" id="KW-0788">Thiol protease</keyword>
<feature type="coiled-coil region" evidence="5">
    <location>
        <begin position="25"/>
        <end position="70"/>
    </location>
</feature>
<evidence type="ECO:0000256" key="6">
    <source>
        <dbReference type="SAM" id="SignalP"/>
    </source>
</evidence>
<evidence type="ECO:0000256" key="2">
    <source>
        <dbReference type="ARBA" id="ARBA00022670"/>
    </source>
</evidence>
<feature type="chain" id="PRO_5046006652" evidence="6">
    <location>
        <begin position="20"/>
        <end position="335"/>
    </location>
</feature>
<comment type="similarity">
    <text evidence="1">Belongs to the peptidase C40 family.</text>
</comment>
<gene>
    <name evidence="8" type="ORF">ACFPM7_11470</name>
</gene>
<dbReference type="Pfam" id="PF00877">
    <property type="entry name" value="NLPC_P60"/>
    <property type="match status" value="1"/>
</dbReference>
<accession>A0ABW0ENW9</accession>
<keyword evidence="6" id="KW-0732">Signal</keyword>
<dbReference type="InterPro" id="IPR051202">
    <property type="entry name" value="Peptidase_C40"/>
</dbReference>
<feature type="signal peptide" evidence="6">
    <location>
        <begin position="1"/>
        <end position="19"/>
    </location>
</feature>
<evidence type="ECO:0000313" key="9">
    <source>
        <dbReference type="Proteomes" id="UP001596157"/>
    </source>
</evidence>
<sequence>MGVTAVVAVVSFSPAPAMAQPPSTVSEAVAQYKKLNDEAAKVNEDLLKAKDDLDARNAEHQKALKDVRDAKALEKKALAQEESFRGQVDDLASASFQGARFNKISALLTGDSPDDFLERASALNVLASDSERALSKYTSAVDTAEEARKQAEDGQKRAAKAKADAEKLVKDIEKKQSDLRKRITEVDQARQRLTADQNAELVGPEDDGVYLAPPGAAGVAMQTALDQRGDPYVWGATGPSSFDCSGLMVYSYRAAGVELPRSSRAQYGVGKSVSRGELLPGDLLFYGGSASSIHHVGMYIGGGKMVHASTYGVPVKVDTIDGGGSDYFGAKRVVG</sequence>
<dbReference type="PANTHER" id="PTHR47053">
    <property type="entry name" value="MUREIN DD-ENDOPEPTIDASE MEPH-RELATED"/>
    <property type="match status" value="1"/>
</dbReference>
<evidence type="ECO:0000313" key="8">
    <source>
        <dbReference type="EMBL" id="MFC5287670.1"/>
    </source>
</evidence>
<keyword evidence="5" id="KW-0175">Coiled coil</keyword>
<dbReference type="InterPro" id="IPR000064">
    <property type="entry name" value="NLP_P60_dom"/>
</dbReference>
<keyword evidence="2" id="KW-0645">Protease</keyword>
<organism evidence="8 9">
    <name type="scientific">Actinokineospora guangxiensis</name>
    <dbReference type="NCBI Taxonomy" id="1490288"/>
    <lineage>
        <taxon>Bacteria</taxon>
        <taxon>Bacillati</taxon>
        <taxon>Actinomycetota</taxon>
        <taxon>Actinomycetes</taxon>
        <taxon>Pseudonocardiales</taxon>
        <taxon>Pseudonocardiaceae</taxon>
        <taxon>Actinokineospora</taxon>
    </lineage>
</organism>
<dbReference type="Proteomes" id="UP001596157">
    <property type="component" value="Unassembled WGS sequence"/>
</dbReference>
<dbReference type="SUPFAM" id="SSF54001">
    <property type="entry name" value="Cysteine proteinases"/>
    <property type="match status" value="1"/>
</dbReference>
<comment type="caution">
    <text evidence="8">The sequence shown here is derived from an EMBL/GenBank/DDBJ whole genome shotgun (WGS) entry which is preliminary data.</text>
</comment>
<evidence type="ECO:0000256" key="5">
    <source>
        <dbReference type="SAM" id="Coils"/>
    </source>
</evidence>
<keyword evidence="9" id="KW-1185">Reference proteome</keyword>
<dbReference type="PROSITE" id="PS51935">
    <property type="entry name" value="NLPC_P60"/>
    <property type="match status" value="1"/>
</dbReference>
<dbReference type="PANTHER" id="PTHR47053:SF1">
    <property type="entry name" value="MUREIN DD-ENDOPEPTIDASE MEPH-RELATED"/>
    <property type="match status" value="1"/>
</dbReference>
<name>A0ABW0ENW9_9PSEU</name>
<dbReference type="Gene3D" id="3.90.1720.10">
    <property type="entry name" value="endopeptidase domain like (from Nostoc punctiforme)"/>
    <property type="match status" value="1"/>
</dbReference>
<evidence type="ECO:0000256" key="4">
    <source>
        <dbReference type="ARBA" id="ARBA00022807"/>
    </source>
</evidence>
<dbReference type="EMBL" id="JBHSKF010000004">
    <property type="protein sequence ID" value="MFC5287670.1"/>
    <property type="molecule type" value="Genomic_DNA"/>
</dbReference>
<evidence type="ECO:0000259" key="7">
    <source>
        <dbReference type="PROSITE" id="PS51935"/>
    </source>
</evidence>
<feature type="domain" description="NlpC/P60" evidence="7">
    <location>
        <begin position="214"/>
        <end position="335"/>
    </location>
</feature>
<feature type="coiled-coil region" evidence="5">
    <location>
        <begin position="144"/>
        <end position="189"/>
    </location>
</feature>
<evidence type="ECO:0000256" key="3">
    <source>
        <dbReference type="ARBA" id="ARBA00022801"/>
    </source>
</evidence>
<reference evidence="9" key="1">
    <citation type="journal article" date="2019" name="Int. J. Syst. Evol. Microbiol.">
        <title>The Global Catalogue of Microorganisms (GCM) 10K type strain sequencing project: providing services to taxonomists for standard genome sequencing and annotation.</title>
        <authorList>
            <consortium name="The Broad Institute Genomics Platform"/>
            <consortium name="The Broad Institute Genome Sequencing Center for Infectious Disease"/>
            <person name="Wu L."/>
            <person name="Ma J."/>
        </authorList>
    </citation>
    <scope>NUCLEOTIDE SEQUENCE [LARGE SCALE GENOMIC DNA]</scope>
    <source>
        <strain evidence="9">CCUG 59778</strain>
    </source>
</reference>
<proteinExistence type="inferred from homology"/>
<evidence type="ECO:0000256" key="1">
    <source>
        <dbReference type="ARBA" id="ARBA00007074"/>
    </source>
</evidence>
<protein>
    <submittedName>
        <fullName evidence="8">NlpC/P60 family protein</fullName>
    </submittedName>
</protein>
<keyword evidence="3" id="KW-0378">Hydrolase</keyword>